<dbReference type="PANTHER" id="PTHR45664:SF12">
    <property type="entry name" value="PANCREAS_DUODENUM HOMEOBOX PROTEIN 1"/>
    <property type="match status" value="1"/>
</dbReference>
<dbReference type="GO" id="GO:0003700">
    <property type="term" value="F:DNA-binding transcription factor activity"/>
    <property type="evidence" value="ECO:0007669"/>
    <property type="project" value="UniProtKB-ARBA"/>
</dbReference>
<evidence type="ECO:0000256" key="6">
    <source>
        <dbReference type="RuleBase" id="RU000682"/>
    </source>
</evidence>
<evidence type="ECO:0000256" key="3">
    <source>
        <dbReference type="ARBA" id="ARBA00023155"/>
    </source>
</evidence>
<dbReference type="AlphaFoldDB" id="A0ABD2NMV8"/>
<name>A0ABD2NMV8_9CUCU</name>
<dbReference type="SMART" id="SM00389">
    <property type="entry name" value="HOX"/>
    <property type="match status" value="1"/>
</dbReference>
<accession>A0ABD2NMV8</accession>
<evidence type="ECO:0000256" key="1">
    <source>
        <dbReference type="ARBA" id="ARBA00004123"/>
    </source>
</evidence>
<dbReference type="CDD" id="cd00086">
    <property type="entry name" value="homeodomain"/>
    <property type="match status" value="1"/>
</dbReference>
<evidence type="ECO:0000313" key="10">
    <source>
        <dbReference type="Proteomes" id="UP001516400"/>
    </source>
</evidence>
<dbReference type="Pfam" id="PF00046">
    <property type="entry name" value="Homeodomain"/>
    <property type="match status" value="1"/>
</dbReference>
<dbReference type="PROSITE" id="PS00027">
    <property type="entry name" value="HOMEOBOX_1"/>
    <property type="match status" value="1"/>
</dbReference>
<dbReference type="SUPFAM" id="SSF46689">
    <property type="entry name" value="Homeodomain-like"/>
    <property type="match status" value="1"/>
</dbReference>
<dbReference type="Proteomes" id="UP001516400">
    <property type="component" value="Unassembled WGS sequence"/>
</dbReference>
<sequence length="124" mass="14441">MIPNLGTSMSQMSHAGCNPVPTKRVRSASSQLVELEREFYKNKYLCRPRRIHLAQILILMERQIKIWFQNRRMKFKKEQKTRNVSPSSTSPSSPNSDATSTTSRRSRCDGNERNPYTYAQYNPK</sequence>
<gene>
    <name evidence="9" type="ORF">HHI36_017405</name>
</gene>
<dbReference type="GO" id="GO:0045944">
    <property type="term" value="P:positive regulation of transcription by RNA polymerase II"/>
    <property type="evidence" value="ECO:0007669"/>
    <property type="project" value="UniProtKB-ARBA"/>
</dbReference>
<evidence type="ECO:0000256" key="2">
    <source>
        <dbReference type="ARBA" id="ARBA00023125"/>
    </source>
</evidence>
<dbReference type="InterPro" id="IPR017970">
    <property type="entry name" value="Homeobox_CS"/>
</dbReference>
<dbReference type="PANTHER" id="PTHR45664">
    <property type="entry name" value="PROTEIN ZERKNUELLT 1-RELATED"/>
    <property type="match status" value="1"/>
</dbReference>
<dbReference type="PROSITE" id="PS50071">
    <property type="entry name" value="HOMEOBOX_2"/>
    <property type="match status" value="1"/>
</dbReference>
<reference evidence="9 10" key="1">
    <citation type="journal article" date="2021" name="BMC Biol.">
        <title>Horizontally acquired antibacterial genes associated with adaptive radiation of ladybird beetles.</title>
        <authorList>
            <person name="Li H.S."/>
            <person name="Tang X.F."/>
            <person name="Huang Y.H."/>
            <person name="Xu Z.Y."/>
            <person name="Chen M.L."/>
            <person name="Du X.Y."/>
            <person name="Qiu B.Y."/>
            <person name="Chen P.T."/>
            <person name="Zhang W."/>
            <person name="Slipinski A."/>
            <person name="Escalona H.E."/>
            <person name="Waterhouse R.M."/>
            <person name="Zwick A."/>
            <person name="Pang H."/>
        </authorList>
    </citation>
    <scope>NUCLEOTIDE SEQUENCE [LARGE SCALE GENOMIC DNA]</scope>
    <source>
        <strain evidence="9">SYSU2018</strain>
    </source>
</reference>
<feature type="domain" description="Homeobox" evidence="8">
    <location>
        <begin position="18"/>
        <end position="78"/>
    </location>
</feature>
<dbReference type="GO" id="GO:0005634">
    <property type="term" value="C:nucleus"/>
    <property type="evidence" value="ECO:0007669"/>
    <property type="project" value="UniProtKB-SubCell"/>
</dbReference>
<evidence type="ECO:0000259" key="8">
    <source>
        <dbReference type="PROSITE" id="PS50071"/>
    </source>
</evidence>
<feature type="compositionally biased region" description="Polar residues" evidence="7">
    <location>
        <begin position="1"/>
        <end position="13"/>
    </location>
</feature>
<feature type="region of interest" description="Disordered" evidence="7">
    <location>
        <begin position="1"/>
        <end position="23"/>
    </location>
</feature>
<keyword evidence="3 5" id="KW-0371">Homeobox</keyword>
<keyword evidence="2 5" id="KW-0238">DNA-binding</keyword>
<feature type="compositionally biased region" description="Low complexity" evidence="7">
    <location>
        <begin position="85"/>
        <end position="103"/>
    </location>
</feature>
<evidence type="ECO:0000256" key="7">
    <source>
        <dbReference type="SAM" id="MobiDB-lite"/>
    </source>
</evidence>
<comment type="subcellular location">
    <subcellularLocation>
        <location evidence="1 5 6">Nucleus</location>
    </subcellularLocation>
</comment>
<keyword evidence="10" id="KW-1185">Reference proteome</keyword>
<dbReference type="InterPro" id="IPR020479">
    <property type="entry name" value="HD_metazoa"/>
</dbReference>
<comment type="caution">
    <text evidence="9">The sequence shown here is derived from an EMBL/GenBank/DDBJ whole genome shotgun (WGS) entry which is preliminary data.</text>
</comment>
<dbReference type="Gene3D" id="1.10.10.60">
    <property type="entry name" value="Homeodomain-like"/>
    <property type="match status" value="1"/>
</dbReference>
<organism evidence="9 10">
    <name type="scientific">Cryptolaemus montrouzieri</name>
    <dbReference type="NCBI Taxonomy" id="559131"/>
    <lineage>
        <taxon>Eukaryota</taxon>
        <taxon>Metazoa</taxon>
        <taxon>Ecdysozoa</taxon>
        <taxon>Arthropoda</taxon>
        <taxon>Hexapoda</taxon>
        <taxon>Insecta</taxon>
        <taxon>Pterygota</taxon>
        <taxon>Neoptera</taxon>
        <taxon>Endopterygota</taxon>
        <taxon>Coleoptera</taxon>
        <taxon>Polyphaga</taxon>
        <taxon>Cucujiformia</taxon>
        <taxon>Coccinelloidea</taxon>
        <taxon>Coccinellidae</taxon>
        <taxon>Scymninae</taxon>
        <taxon>Scymnini</taxon>
        <taxon>Cryptolaemus</taxon>
    </lineage>
</organism>
<dbReference type="InterPro" id="IPR009057">
    <property type="entry name" value="Homeodomain-like_sf"/>
</dbReference>
<evidence type="ECO:0000313" key="9">
    <source>
        <dbReference type="EMBL" id="KAL3279899.1"/>
    </source>
</evidence>
<keyword evidence="4 5" id="KW-0539">Nucleus</keyword>
<dbReference type="EMBL" id="JABFTP020000124">
    <property type="protein sequence ID" value="KAL3279899.1"/>
    <property type="molecule type" value="Genomic_DNA"/>
</dbReference>
<evidence type="ECO:0000256" key="4">
    <source>
        <dbReference type="ARBA" id="ARBA00023242"/>
    </source>
</evidence>
<feature type="region of interest" description="Disordered" evidence="7">
    <location>
        <begin position="76"/>
        <end position="124"/>
    </location>
</feature>
<proteinExistence type="predicted"/>
<protein>
    <recommendedName>
        <fullName evidence="8">Homeobox domain-containing protein</fullName>
    </recommendedName>
</protein>
<dbReference type="InterPro" id="IPR001356">
    <property type="entry name" value="HD"/>
</dbReference>
<dbReference type="GO" id="GO:0043565">
    <property type="term" value="F:sequence-specific DNA binding"/>
    <property type="evidence" value="ECO:0007669"/>
    <property type="project" value="UniProtKB-ARBA"/>
</dbReference>
<evidence type="ECO:0000256" key="5">
    <source>
        <dbReference type="PROSITE-ProRule" id="PRU00108"/>
    </source>
</evidence>
<feature type="DNA-binding region" description="Homeobox" evidence="5">
    <location>
        <begin position="20"/>
        <end position="79"/>
    </location>
</feature>
<dbReference type="PRINTS" id="PR00024">
    <property type="entry name" value="HOMEOBOX"/>
</dbReference>